<dbReference type="PANTHER" id="PTHR31849">
    <property type="entry name" value="CYSTEINE-RICH PDF MOTIF DOMAIN-CONTAINING PROTEIN 1"/>
    <property type="match status" value="1"/>
</dbReference>
<gene>
    <name evidence="4" type="ORF">PMEA_00017527</name>
</gene>
<dbReference type="AlphaFoldDB" id="A0AAU9X585"/>
<evidence type="ECO:0000256" key="2">
    <source>
        <dbReference type="ARBA" id="ARBA00014801"/>
    </source>
</evidence>
<comment type="similarity">
    <text evidence="1">Belongs to the CDPF1 family.</text>
</comment>
<sequence>MAADTSESTAEKLTFTCASCGFECNYEYFGKKPPFSKSVVLLEDAFVIRDPFSPNAGHLTLGGRCCLCTRHICISQTCSIFYTERFCISCVQKNKEEFPDEILKDLQKKDSSCS</sequence>
<feature type="domain" description="Cysteine-rich DPF motif" evidence="3">
    <location>
        <begin position="15"/>
        <end position="106"/>
    </location>
</feature>
<dbReference type="Pfam" id="PF10170">
    <property type="entry name" value="C6_DPF"/>
    <property type="match status" value="1"/>
</dbReference>
<evidence type="ECO:0000313" key="5">
    <source>
        <dbReference type="Proteomes" id="UP001159428"/>
    </source>
</evidence>
<keyword evidence="5" id="KW-1185">Reference proteome</keyword>
<dbReference type="Proteomes" id="UP001159428">
    <property type="component" value="Unassembled WGS sequence"/>
</dbReference>
<protein>
    <recommendedName>
        <fullName evidence="2">Cysteine-rich DPF motif domain-containing protein 1</fullName>
    </recommendedName>
</protein>
<comment type="caution">
    <text evidence="4">The sequence shown here is derived from an EMBL/GenBank/DDBJ whole genome shotgun (WGS) entry which is preliminary data.</text>
</comment>
<reference evidence="4 5" key="1">
    <citation type="submission" date="2022-05" db="EMBL/GenBank/DDBJ databases">
        <authorList>
            <consortium name="Genoscope - CEA"/>
            <person name="William W."/>
        </authorList>
    </citation>
    <scope>NUCLEOTIDE SEQUENCE [LARGE SCALE GENOMIC DNA]</scope>
</reference>
<evidence type="ECO:0000259" key="3">
    <source>
        <dbReference type="Pfam" id="PF10170"/>
    </source>
</evidence>
<organism evidence="4 5">
    <name type="scientific">Pocillopora meandrina</name>
    <dbReference type="NCBI Taxonomy" id="46732"/>
    <lineage>
        <taxon>Eukaryota</taxon>
        <taxon>Metazoa</taxon>
        <taxon>Cnidaria</taxon>
        <taxon>Anthozoa</taxon>
        <taxon>Hexacorallia</taxon>
        <taxon>Scleractinia</taxon>
        <taxon>Astrocoeniina</taxon>
        <taxon>Pocilloporidae</taxon>
        <taxon>Pocillopora</taxon>
    </lineage>
</organism>
<dbReference type="PANTHER" id="PTHR31849:SF1">
    <property type="entry name" value="CYSTEINE-RICH DPF MOTIF DOMAIN-CONTAINING PROTEIN 1"/>
    <property type="match status" value="1"/>
</dbReference>
<name>A0AAU9X585_9CNID</name>
<accession>A0AAU9X585</accession>
<evidence type="ECO:0000256" key="1">
    <source>
        <dbReference type="ARBA" id="ARBA00007917"/>
    </source>
</evidence>
<dbReference type="InterPro" id="IPR018785">
    <property type="entry name" value="CDPF1_dom"/>
</dbReference>
<evidence type="ECO:0000313" key="4">
    <source>
        <dbReference type="EMBL" id="CAH3136750.1"/>
    </source>
</evidence>
<proteinExistence type="inferred from homology"/>
<dbReference type="EMBL" id="CALNXJ010000030">
    <property type="protein sequence ID" value="CAH3136750.1"/>
    <property type="molecule type" value="Genomic_DNA"/>
</dbReference>
<dbReference type="InterPro" id="IPR042426">
    <property type="entry name" value="CDPF1"/>
</dbReference>
<dbReference type="PRINTS" id="PR01995">
    <property type="entry name" value="UPF0595"/>
</dbReference>